<accession>X1VBE1</accession>
<proteinExistence type="predicted"/>
<dbReference type="EMBL" id="BARW01031428">
    <property type="protein sequence ID" value="GAJ03250.1"/>
    <property type="molecule type" value="Genomic_DNA"/>
</dbReference>
<reference evidence="1" key="1">
    <citation type="journal article" date="2014" name="Front. Microbiol.">
        <title>High frequency of phylogenetically diverse reductive dehalogenase-homologous genes in deep subseafloor sedimentary metagenomes.</title>
        <authorList>
            <person name="Kawai M."/>
            <person name="Futagami T."/>
            <person name="Toyoda A."/>
            <person name="Takaki Y."/>
            <person name="Nishi S."/>
            <person name="Hori S."/>
            <person name="Arai W."/>
            <person name="Tsubouchi T."/>
            <person name="Morono Y."/>
            <person name="Uchiyama I."/>
            <person name="Ito T."/>
            <person name="Fujiyama A."/>
            <person name="Inagaki F."/>
            <person name="Takami H."/>
        </authorList>
    </citation>
    <scope>NUCLEOTIDE SEQUENCE</scope>
    <source>
        <strain evidence="1">Expedition CK06-06</strain>
    </source>
</reference>
<gene>
    <name evidence="1" type="ORF">S12H4_49994</name>
</gene>
<organism evidence="1">
    <name type="scientific">marine sediment metagenome</name>
    <dbReference type="NCBI Taxonomy" id="412755"/>
    <lineage>
        <taxon>unclassified sequences</taxon>
        <taxon>metagenomes</taxon>
        <taxon>ecological metagenomes</taxon>
    </lineage>
</organism>
<sequence>DCDGMEYIRKYDFKVTPGEGISLGDPVLSSVMTWEAGEGWRADVDESGANPTNDTKITQLKMHWDGAYKDITYIKFRARRDNTYVEALGKCSPRHFDYWPIEPWTHPNVNSLTLALPTDGTEGEYIFSSGEGLKTAVGCCAATRRIGHNPVNEVYITYLEVRYLEP</sequence>
<evidence type="ECO:0000313" key="1">
    <source>
        <dbReference type="EMBL" id="GAJ03250.1"/>
    </source>
</evidence>
<dbReference type="AlphaFoldDB" id="X1VBE1"/>
<protein>
    <submittedName>
        <fullName evidence="1">Uncharacterized protein</fullName>
    </submittedName>
</protein>
<feature type="non-terminal residue" evidence="1">
    <location>
        <position position="1"/>
    </location>
</feature>
<name>X1VBE1_9ZZZZ</name>
<comment type="caution">
    <text evidence="1">The sequence shown here is derived from an EMBL/GenBank/DDBJ whole genome shotgun (WGS) entry which is preliminary data.</text>
</comment>